<dbReference type="Gene3D" id="2.10.109.10">
    <property type="entry name" value="Umud Fragment, subunit A"/>
    <property type="match status" value="1"/>
</dbReference>
<dbReference type="HOGENOM" id="CLU_1073243_0_0_0"/>
<keyword evidence="4" id="KW-1185">Reference proteome</keyword>
<dbReference type="InterPro" id="IPR019533">
    <property type="entry name" value="Peptidase_S26"/>
</dbReference>
<dbReference type="Proteomes" id="UP000010798">
    <property type="component" value="Chromosome"/>
</dbReference>
<dbReference type="EMBL" id="CP003364">
    <property type="protein sequence ID" value="AGA30543.1"/>
    <property type="molecule type" value="Genomic_DNA"/>
</dbReference>
<protein>
    <recommendedName>
        <fullName evidence="2">Peptidase S26 domain-containing protein</fullName>
    </recommendedName>
</protein>
<dbReference type="GO" id="GO:0004252">
    <property type="term" value="F:serine-type endopeptidase activity"/>
    <property type="evidence" value="ECO:0007669"/>
    <property type="project" value="InterPro"/>
</dbReference>
<evidence type="ECO:0000313" key="4">
    <source>
        <dbReference type="Proteomes" id="UP000010798"/>
    </source>
</evidence>
<dbReference type="GO" id="GO:0006465">
    <property type="term" value="P:signal peptide processing"/>
    <property type="evidence" value="ECO:0007669"/>
    <property type="project" value="InterPro"/>
</dbReference>
<accession>L0DNW1</accession>
<gene>
    <name evidence="3" type="ordered locus">Sinac_6465</name>
</gene>
<feature type="transmembrane region" description="Helical" evidence="1">
    <location>
        <begin position="99"/>
        <end position="125"/>
    </location>
</feature>
<evidence type="ECO:0000256" key="1">
    <source>
        <dbReference type="SAM" id="Phobius"/>
    </source>
</evidence>
<dbReference type="RefSeq" id="WP_015249626.1">
    <property type="nucleotide sequence ID" value="NC_019892.1"/>
</dbReference>
<dbReference type="OrthoDB" id="274715at2"/>
<proteinExistence type="predicted"/>
<reference evidence="3 4" key="1">
    <citation type="submission" date="2012-02" db="EMBL/GenBank/DDBJ databases">
        <title>Complete sequence of chromosome of Singulisphaera acidiphila DSM 18658.</title>
        <authorList>
            <consortium name="US DOE Joint Genome Institute (JGI-PGF)"/>
            <person name="Lucas S."/>
            <person name="Copeland A."/>
            <person name="Lapidus A."/>
            <person name="Glavina del Rio T."/>
            <person name="Dalin E."/>
            <person name="Tice H."/>
            <person name="Bruce D."/>
            <person name="Goodwin L."/>
            <person name="Pitluck S."/>
            <person name="Peters L."/>
            <person name="Ovchinnikova G."/>
            <person name="Chertkov O."/>
            <person name="Kyrpides N."/>
            <person name="Mavromatis K."/>
            <person name="Ivanova N."/>
            <person name="Brettin T."/>
            <person name="Detter J.C."/>
            <person name="Han C."/>
            <person name="Larimer F."/>
            <person name="Land M."/>
            <person name="Hauser L."/>
            <person name="Markowitz V."/>
            <person name="Cheng J.-F."/>
            <person name="Hugenholtz P."/>
            <person name="Woyke T."/>
            <person name="Wu D."/>
            <person name="Tindall B."/>
            <person name="Pomrenke H."/>
            <person name="Brambilla E."/>
            <person name="Klenk H.-P."/>
            <person name="Eisen J.A."/>
        </authorList>
    </citation>
    <scope>NUCLEOTIDE SEQUENCE [LARGE SCALE GENOMIC DNA]</scope>
    <source>
        <strain evidence="4">ATCC BAA-1392 / DSM 18658 / VKM B-2454 / MOB10</strain>
    </source>
</reference>
<evidence type="ECO:0000313" key="3">
    <source>
        <dbReference type="EMBL" id="AGA30543.1"/>
    </source>
</evidence>
<evidence type="ECO:0000259" key="2">
    <source>
        <dbReference type="Pfam" id="PF10502"/>
    </source>
</evidence>
<name>L0DNW1_SINAD</name>
<dbReference type="SUPFAM" id="SSF51306">
    <property type="entry name" value="LexA/Signal peptidase"/>
    <property type="match status" value="1"/>
</dbReference>
<feature type="transmembrane region" description="Helical" evidence="1">
    <location>
        <begin position="45"/>
        <end position="63"/>
    </location>
</feature>
<dbReference type="InterPro" id="IPR036286">
    <property type="entry name" value="LexA/Signal_pep-like_sf"/>
</dbReference>
<sequence length="259" mass="28587">MDSDGRTGERGVRSGAQELRGKSRAGLKILIPGYVQWTWRQRERAAVIFGSFAMAMGVGVFSWGTWLSLALLAFAFGTHVVSAVDILRQSAFPGFGRWMPLLSASGGLALGVYAPAVLVATLVAWPAMDGVSGKDGYLVNYWAFRARAPRDGDWVWLQFSPWGDTHVGRVVARAGQEVEWSRNRLHVDGQRVRPDAALRLSSTPDELAFVVPSGHVLMTPDARSHRRPGSDRLVLVPNDQVAGRAWARMYPLWDRQPLH</sequence>
<dbReference type="eggNOG" id="COG0681">
    <property type="taxonomic scope" value="Bacteria"/>
</dbReference>
<keyword evidence="1" id="KW-0472">Membrane</keyword>
<dbReference type="KEGG" id="saci:Sinac_6465"/>
<feature type="domain" description="Peptidase S26" evidence="2">
    <location>
        <begin position="124"/>
        <end position="249"/>
    </location>
</feature>
<dbReference type="AlphaFoldDB" id="L0DNW1"/>
<keyword evidence="1" id="KW-0812">Transmembrane</keyword>
<organism evidence="3 4">
    <name type="scientific">Singulisphaera acidiphila (strain ATCC BAA-1392 / DSM 18658 / VKM B-2454 / MOB10)</name>
    <dbReference type="NCBI Taxonomy" id="886293"/>
    <lineage>
        <taxon>Bacteria</taxon>
        <taxon>Pseudomonadati</taxon>
        <taxon>Planctomycetota</taxon>
        <taxon>Planctomycetia</taxon>
        <taxon>Isosphaerales</taxon>
        <taxon>Isosphaeraceae</taxon>
        <taxon>Singulisphaera</taxon>
    </lineage>
</organism>
<keyword evidence="1" id="KW-1133">Transmembrane helix</keyword>
<dbReference type="Pfam" id="PF10502">
    <property type="entry name" value="Peptidase_S26"/>
    <property type="match status" value="1"/>
</dbReference>